<feature type="transmembrane region" description="Helical" evidence="1">
    <location>
        <begin position="87"/>
        <end position="106"/>
    </location>
</feature>
<feature type="transmembrane region" description="Helical" evidence="1">
    <location>
        <begin position="55"/>
        <end position="80"/>
    </location>
</feature>
<keyword evidence="1" id="KW-0472">Membrane</keyword>
<sequence length="114" mass="13236">MKTDIEIPEEDEQVVVTRLMRISLLSSLLSLIIGSVIFFAYQARIIDEWDIILTFFIYFIIAFFVNTIILINLFIGACLFKAHRTKLLLRCGLLLLNCPIAIYYFLTVINFKPI</sequence>
<protein>
    <submittedName>
        <fullName evidence="2">Uncharacterized protein</fullName>
    </submittedName>
</protein>
<dbReference type="STRING" id="1121898.GCA_000422725_00216"/>
<reference evidence="2 3" key="1">
    <citation type="submission" date="2013-09" db="EMBL/GenBank/DDBJ databases">
        <authorList>
            <person name="Zeng Z."/>
            <person name="Chen C."/>
        </authorList>
    </citation>
    <scope>NUCLEOTIDE SEQUENCE [LARGE SCALE GENOMIC DNA]</scope>
    <source>
        <strain evidence="2 3">WB 4.1-42</strain>
    </source>
</reference>
<keyword evidence="1" id="KW-0812">Transmembrane</keyword>
<keyword evidence="1" id="KW-1133">Transmembrane helix</keyword>
<dbReference type="Proteomes" id="UP000030111">
    <property type="component" value="Unassembled WGS sequence"/>
</dbReference>
<evidence type="ECO:0000313" key="3">
    <source>
        <dbReference type="Proteomes" id="UP000030111"/>
    </source>
</evidence>
<accession>A0A0A2MQA5</accession>
<evidence type="ECO:0000313" key="2">
    <source>
        <dbReference type="EMBL" id="KGO93731.1"/>
    </source>
</evidence>
<dbReference type="AlphaFoldDB" id="A0A0A2MQA5"/>
<organism evidence="2 3">
    <name type="scientific">Flavobacterium subsaxonicum WB 4.1-42 = DSM 21790</name>
    <dbReference type="NCBI Taxonomy" id="1121898"/>
    <lineage>
        <taxon>Bacteria</taxon>
        <taxon>Pseudomonadati</taxon>
        <taxon>Bacteroidota</taxon>
        <taxon>Flavobacteriia</taxon>
        <taxon>Flavobacteriales</taxon>
        <taxon>Flavobacteriaceae</taxon>
        <taxon>Flavobacterium</taxon>
    </lineage>
</organism>
<comment type="caution">
    <text evidence="2">The sequence shown here is derived from an EMBL/GenBank/DDBJ whole genome shotgun (WGS) entry which is preliminary data.</text>
</comment>
<feature type="transmembrane region" description="Helical" evidence="1">
    <location>
        <begin position="22"/>
        <end position="43"/>
    </location>
</feature>
<evidence type="ECO:0000256" key="1">
    <source>
        <dbReference type="SAM" id="Phobius"/>
    </source>
</evidence>
<gene>
    <name evidence="2" type="ORF">Q766_07180</name>
</gene>
<proteinExistence type="predicted"/>
<name>A0A0A2MQA5_9FLAO</name>
<dbReference type="EMBL" id="JRLY01000004">
    <property type="protein sequence ID" value="KGO93731.1"/>
    <property type="molecule type" value="Genomic_DNA"/>
</dbReference>
<keyword evidence="3" id="KW-1185">Reference proteome</keyword>